<name>A0A327ZUK1_9STAP</name>
<dbReference type="PANTHER" id="PTHR30087">
    <property type="entry name" value="INNER MEMBRANE PROTEIN"/>
    <property type="match status" value="1"/>
</dbReference>
<keyword evidence="2" id="KW-1185">Reference proteome</keyword>
<dbReference type="RefSeq" id="WP_111714233.1">
    <property type="nucleotide sequence ID" value="NZ_JAKREG010000002.1"/>
</dbReference>
<reference evidence="1 2" key="1">
    <citation type="journal article" date="2018" name="Front. Microbiol.">
        <title>Description and Comparative Genomics of Macrococcus caseolyticus subsp. hominis subsp. nov., Macrococcus goetzii sp. nov., Macrococcus epidermidis sp. nov., and Macrococcus bohemicus sp. nov., Novel Macrococci From Human Clinical Material With Virulence Potential and Suspected Uptake of Foreign DNA by Natural Transformation.</title>
        <authorList>
            <person name="Maslanova I."/>
            <person name="Wertheimer Z."/>
            <person name="Sedlacek I."/>
            <person name="Svec P."/>
            <person name="Indrakova A."/>
            <person name="Kovarovic V."/>
            <person name="Schumann P."/>
            <person name="Sproer C."/>
            <person name="Kralova S."/>
            <person name="Sedo O."/>
            <person name="Kristofova L."/>
            <person name="Vrbovska V."/>
            <person name="Fuzik T."/>
            <person name="Petras P."/>
            <person name="Zdrahal Z."/>
            <person name="Ruzickova V."/>
            <person name="Doskar J."/>
            <person name="Pantucek R."/>
        </authorList>
    </citation>
    <scope>NUCLEOTIDE SEQUENCE [LARGE SCALE GENOMIC DNA]</scope>
    <source>
        <strain evidence="1 2">01/688</strain>
    </source>
</reference>
<accession>A0A327ZUK1</accession>
<dbReference type="PANTHER" id="PTHR30087:SF1">
    <property type="entry name" value="HYPOTHETICAL CYTOSOLIC PROTEIN"/>
    <property type="match status" value="1"/>
</dbReference>
<dbReference type="InterPro" id="IPR007553">
    <property type="entry name" value="2-thiour_desulf"/>
</dbReference>
<gene>
    <name evidence="1" type="ORF">BHU61_01045</name>
</gene>
<proteinExistence type="predicted"/>
<dbReference type="AlphaFoldDB" id="A0A327ZUK1"/>
<dbReference type="EMBL" id="PZJH01000001">
    <property type="protein sequence ID" value="RAK46063.1"/>
    <property type="molecule type" value="Genomic_DNA"/>
</dbReference>
<evidence type="ECO:0000313" key="2">
    <source>
        <dbReference type="Proteomes" id="UP000249808"/>
    </source>
</evidence>
<sequence length="150" mass="15762">MILISSCLIGAYVRYDGGSQGDTRLIELINEGKAIHACPELLGGLNVPREPAEIIGGDGFDVLDGQAKVMTAGNKDVTAAFVKGAEATLKILLTENIDTVILKANSPSCGNNQIYDGTFSGTKKQGVGVTTALLIRNGIKVLSEQDYFSS</sequence>
<dbReference type="Proteomes" id="UP000249808">
    <property type="component" value="Unassembled WGS sequence"/>
</dbReference>
<evidence type="ECO:0000313" key="1">
    <source>
        <dbReference type="EMBL" id="RAK46063.1"/>
    </source>
</evidence>
<organism evidence="1 2">
    <name type="scientific">Macrococcus epidermidis</name>
    <dbReference type="NCBI Taxonomy" id="1902580"/>
    <lineage>
        <taxon>Bacteria</taxon>
        <taxon>Bacillati</taxon>
        <taxon>Bacillota</taxon>
        <taxon>Bacilli</taxon>
        <taxon>Bacillales</taxon>
        <taxon>Staphylococcaceae</taxon>
        <taxon>Macrococcus</taxon>
    </lineage>
</organism>
<dbReference type="Pfam" id="PF04463">
    <property type="entry name" value="2-thiour_desulf"/>
    <property type="match status" value="1"/>
</dbReference>
<protein>
    <submittedName>
        <fullName evidence="1">DUF523 domain-containing protein</fullName>
    </submittedName>
</protein>
<comment type="caution">
    <text evidence="1">The sequence shown here is derived from an EMBL/GenBank/DDBJ whole genome shotgun (WGS) entry which is preliminary data.</text>
</comment>